<evidence type="ECO:0000256" key="2">
    <source>
        <dbReference type="ARBA" id="ARBA00022448"/>
    </source>
</evidence>
<evidence type="ECO:0000256" key="4">
    <source>
        <dbReference type="ARBA" id="ARBA00022519"/>
    </source>
</evidence>
<evidence type="ECO:0000256" key="7">
    <source>
        <dbReference type="ARBA" id="ARBA00023136"/>
    </source>
</evidence>
<dbReference type="AlphaFoldDB" id="A0A432Y3T9"/>
<proteinExistence type="inferred from homology"/>
<protein>
    <recommendedName>
        <fullName evidence="9">ABC transmembrane type-1 domain-containing protein</fullName>
    </recommendedName>
</protein>
<evidence type="ECO:0000313" key="11">
    <source>
        <dbReference type="Proteomes" id="UP000287649"/>
    </source>
</evidence>
<feature type="transmembrane region" description="Helical" evidence="8">
    <location>
        <begin position="232"/>
        <end position="253"/>
    </location>
</feature>
<dbReference type="EMBL" id="PIPX01000001">
    <property type="protein sequence ID" value="RUO55624.1"/>
    <property type="molecule type" value="Genomic_DNA"/>
</dbReference>
<comment type="caution">
    <text evidence="10">The sequence shown here is derived from an EMBL/GenBank/DDBJ whole genome shotgun (WGS) entry which is preliminary data.</text>
</comment>
<dbReference type="Gene3D" id="1.10.3720.10">
    <property type="entry name" value="MetI-like"/>
    <property type="match status" value="2"/>
</dbReference>
<accession>A0A432Y3T9</accession>
<feature type="transmembrane region" description="Helical" evidence="8">
    <location>
        <begin position="400"/>
        <end position="421"/>
    </location>
</feature>
<keyword evidence="2 8" id="KW-0813">Transport</keyword>
<evidence type="ECO:0000256" key="5">
    <source>
        <dbReference type="ARBA" id="ARBA00022692"/>
    </source>
</evidence>
<dbReference type="PROSITE" id="PS50928">
    <property type="entry name" value="ABC_TM1"/>
    <property type="match status" value="2"/>
</dbReference>
<feature type="transmembrane region" description="Helical" evidence="8">
    <location>
        <begin position="274"/>
        <end position="304"/>
    </location>
</feature>
<feature type="transmembrane region" description="Helical" evidence="8">
    <location>
        <begin position="80"/>
        <end position="101"/>
    </location>
</feature>
<dbReference type="CDD" id="cd06261">
    <property type="entry name" value="TM_PBP2"/>
    <property type="match status" value="1"/>
</dbReference>
<comment type="subcellular location">
    <subcellularLocation>
        <location evidence="1">Cell inner membrane</location>
        <topology evidence="1">Multi-pass membrane protein</topology>
    </subcellularLocation>
    <subcellularLocation>
        <location evidence="8">Cell membrane</location>
        <topology evidence="8">Multi-pass membrane protein</topology>
    </subcellularLocation>
</comment>
<evidence type="ECO:0000256" key="3">
    <source>
        <dbReference type="ARBA" id="ARBA00022475"/>
    </source>
</evidence>
<keyword evidence="6 8" id="KW-1133">Transmembrane helix</keyword>
<feature type="transmembrane region" description="Helical" evidence="8">
    <location>
        <begin position="458"/>
        <end position="481"/>
    </location>
</feature>
<keyword evidence="4" id="KW-0997">Cell inner membrane</keyword>
<feature type="transmembrane region" description="Helical" evidence="8">
    <location>
        <begin position="47"/>
        <end position="71"/>
    </location>
</feature>
<feature type="domain" description="ABC transmembrane type-1" evidence="9">
    <location>
        <begin position="333"/>
        <end position="522"/>
    </location>
</feature>
<keyword evidence="11" id="KW-1185">Reference proteome</keyword>
<evidence type="ECO:0000256" key="8">
    <source>
        <dbReference type="RuleBase" id="RU363032"/>
    </source>
</evidence>
<comment type="similarity">
    <text evidence="8">Belongs to the binding-protein-dependent transport system permease family.</text>
</comment>
<dbReference type="GO" id="GO:0005886">
    <property type="term" value="C:plasma membrane"/>
    <property type="evidence" value="ECO:0007669"/>
    <property type="project" value="UniProtKB-SubCell"/>
</dbReference>
<dbReference type="SUPFAM" id="SSF161098">
    <property type="entry name" value="MetI-like"/>
    <property type="match status" value="2"/>
</dbReference>
<dbReference type="InterPro" id="IPR035906">
    <property type="entry name" value="MetI-like_sf"/>
</dbReference>
<keyword evidence="5 8" id="KW-0812">Transmembrane</keyword>
<evidence type="ECO:0000256" key="1">
    <source>
        <dbReference type="ARBA" id="ARBA00004429"/>
    </source>
</evidence>
<dbReference type="PANTHER" id="PTHR43357:SF4">
    <property type="entry name" value="INNER MEMBRANE ABC TRANSPORTER PERMEASE PROTEIN YDCV"/>
    <property type="match status" value="1"/>
</dbReference>
<dbReference type="InterPro" id="IPR000515">
    <property type="entry name" value="MetI-like"/>
</dbReference>
<dbReference type="PANTHER" id="PTHR43357">
    <property type="entry name" value="INNER MEMBRANE ABC TRANSPORTER PERMEASE PROTEIN YDCV"/>
    <property type="match status" value="1"/>
</dbReference>
<dbReference type="Proteomes" id="UP000287649">
    <property type="component" value="Unassembled WGS sequence"/>
</dbReference>
<gene>
    <name evidence="10" type="ORF">CWI70_02225</name>
</gene>
<evidence type="ECO:0000259" key="9">
    <source>
        <dbReference type="PROSITE" id="PS50928"/>
    </source>
</evidence>
<feature type="transmembrane region" description="Helical" evidence="8">
    <location>
        <begin position="182"/>
        <end position="202"/>
    </location>
</feature>
<name>A0A432Y3T9_9GAMM</name>
<evidence type="ECO:0000313" key="10">
    <source>
        <dbReference type="EMBL" id="RUO55624.1"/>
    </source>
</evidence>
<feature type="transmembrane region" description="Helical" evidence="8">
    <location>
        <begin position="365"/>
        <end position="388"/>
    </location>
</feature>
<feature type="transmembrane region" description="Helical" evidence="8">
    <location>
        <begin position="336"/>
        <end position="353"/>
    </location>
</feature>
<keyword evidence="3" id="KW-1003">Cell membrane</keyword>
<feature type="domain" description="ABC transmembrane type-1" evidence="9">
    <location>
        <begin position="44"/>
        <end position="253"/>
    </location>
</feature>
<reference evidence="11" key="1">
    <citation type="journal article" date="2018" name="Front. Microbiol.">
        <title>Genome-Based Analysis Reveals the Taxonomy and Diversity of the Family Idiomarinaceae.</title>
        <authorList>
            <person name="Liu Y."/>
            <person name="Lai Q."/>
            <person name="Shao Z."/>
        </authorList>
    </citation>
    <scope>NUCLEOTIDE SEQUENCE [LARGE SCALE GENOMIC DNA]</scope>
    <source>
        <strain evidence="11">PO-M2</strain>
    </source>
</reference>
<sequence length="538" mass="60076">MRFSGYGVALFVGLFLFLPWVVGLSGINGQVPWLTAELWDYPGLSRVIGQSLTVGFTATTVSTVLASLIIYAEQRQPSRLWALTFTAPHLAFAVAFLWLFTPFGWIDRLLPGSWSWFEHQSLPTLTLLLISKETPFLVVLGRQQLRQLPFENWLLQARSLGASSWHSWWLVVLPAWLKSMRLLIIAVAVYSVGVVDIASVAGPMNPPLLGPLLVSWQQQFDATTVNLAAQGFWLLIALTMVMVAWVYVQEALVRKVCGRQLRRHRARQPRSRAQALLGVVGGLRWLLFIVSIASGLALFAMSFAEGWFYPALLPSEWSLQGGIAVVKDLAPQLLETLGVALLTATLVTLVLVWTREWQRAHSRELPDLVFIAALLIPQTALVLAWLHAGSVSYVISSETGAWWVTVYAHCWFSFAFAYLSYAPAERAETQDHLTVGRSLGFSYWRSWWYFKRPQLNGALMYAFLVSFLVSIAQYVPTLLLGQGYVSTLTTELVVLSSGAEWQAPAVAAMLLWLLALLAIIVLSNGIRRLHFSRDKKSS</sequence>
<dbReference type="GO" id="GO:0055085">
    <property type="term" value="P:transmembrane transport"/>
    <property type="evidence" value="ECO:0007669"/>
    <property type="project" value="InterPro"/>
</dbReference>
<keyword evidence="7 8" id="KW-0472">Membrane</keyword>
<dbReference type="Pfam" id="PF00528">
    <property type="entry name" value="BPD_transp_1"/>
    <property type="match status" value="1"/>
</dbReference>
<feature type="transmembrane region" description="Helical" evidence="8">
    <location>
        <begin position="501"/>
        <end position="526"/>
    </location>
</feature>
<evidence type="ECO:0000256" key="6">
    <source>
        <dbReference type="ARBA" id="ARBA00022989"/>
    </source>
</evidence>
<organism evidence="10 11">
    <name type="scientific">Pseudidiomarina homiensis</name>
    <dbReference type="NCBI Taxonomy" id="364198"/>
    <lineage>
        <taxon>Bacteria</taxon>
        <taxon>Pseudomonadati</taxon>
        <taxon>Pseudomonadota</taxon>
        <taxon>Gammaproteobacteria</taxon>
        <taxon>Alteromonadales</taxon>
        <taxon>Idiomarinaceae</taxon>
        <taxon>Pseudidiomarina</taxon>
    </lineage>
</organism>